<evidence type="ECO:0000256" key="1">
    <source>
        <dbReference type="ARBA" id="ARBA00010641"/>
    </source>
</evidence>
<dbReference type="AlphaFoldDB" id="A0A089WK92"/>
<name>A0A089WK92_9PSED</name>
<keyword evidence="2" id="KW-0805">Transcription regulation</keyword>
<dbReference type="SUPFAM" id="SSF88946">
    <property type="entry name" value="Sigma2 domain of RNA polymerase sigma factors"/>
    <property type="match status" value="1"/>
</dbReference>
<dbReference type="InterPro" id="IPR007627">
    <property type="entry name" value="RNA_pol_sigma70_r2"/>
</dbReference>
<reference evidence="7 8" key="1">
    <citation type="submission" date="2014-09" db="EMBL/GenBank/DDBJ databases">
        <authorList>
            <person name="Chan K.-G."/>
        </authorList>
    </citation>
    <scope>NUCLEOTIDE SEQUENCE [LARGE SCALE GENOMIC DNA]</scope>
    <source>
        <strain evidence="7 8">ND07</strain>
    </source>
</reference>
<accession>A0A089WK92</accession>
<evidence type="ECO:0000259" key="6">
    <source>
        <dbReference type="Pfam" id="PF08281"/>
    </source>
</evidence>
<evidence type="ECO:0000256" key="3">
    <source>
        <dbReference type="ARBA" id="ARBA00023082"/>
    </source>
</evidence>
<dbReference type="EMBL" id="CP009455">
    <property type="protein sequence ID" value="AIR89695.1"/>
    <property type="molecule type" value="Genomic_DNA"/>
</dbReference>
<keyword evidence="8" id="KW-1185">Reference proteome</keyword>
<dbReference type="RefSeq" id="WP_038412269.1">
    <property type="nucleotide sequence ID" value="NZ_CP009455.1"/>
</dbReference>
<dbReference type="Gene3D" id="1.10.10.10">
    <property type="entry name" value="Winged helix-like DNA-binding domain superfamily/Winged helix DNA-binding domain"/>
    <property type="match status" value="1"/>
</dbReference>
<dbReference type="GO" id="GO:0016987">
    <property type="term" value="F:sigma factor activity"/>
    <property type="evidence" value="ECO:0007669"/>
    <property type="project" value="UniProtKB-KW"/>
</dbReference>
<comment type="similarity">
    <text evidence="1">Belongs to the sigma-70 factor family. ECF subfamily.</text>
</comment>
<dbReference type="OrthoDB" id="9797134at2"/>
<dbReference type="InterPro" id="IPR013249">
    <property type="entry name" value="RNA_pol_sigma70_r4_t2"/>
</dbReference>
<dbReference type="STRING" id="157783.LK03_10515"/>
<dbReference type="InterPro" id="IPR013325">
    <property type="entry name" value="RNA_pol_sigma_r2"/>
</dbReference>
<dbReference type="NCBIfam" id="TIGR02937">
    <property type="entry name" value="sigma70-ECF"/>
    <property type="match status" value="1"/>
</dbReference>
<dbReference type="GO" id="GO:0003677">
    <property type="term" value="F:DNA binding"/>
    <property type="evidence" value="ECO:0007669"/>
    <property type="project" value="InterPro"/>
</dbReference>
<keyword evidence="4" id="KW-0804">Transcription</keyword>
<evidence type="ECO:0000259" key="5">
    <source>
        <dbReference type="Pfam" id="PF04542"/>
    </source>
</evidence>
<evidence type="ECO:0008006" key="9">
    <source>
        <dbReference type="Google" id="ProtNLM"/>
    </source>
</evidence>
<gene>
    <name evidence="7" type="ORF">LK03_10515</name>
</gene>
<dbReference type="InterPro" id="IPR014284">
    <property type="entry name" value="RNA_pol_sigma-70_dom"/>
</dbReference>
<dbReference type="InterPro" id="IPR036388">
    <property type="entry name" value="WH-like_DNA-bd_sf"/>
</dbReference>
<dbReference type="InterPro" id="IPR013324">
    <property type="entry name" value="RNA_pol_sigma_r3/r4-like"/>
</dbReference>
<organism evidence="7 8">
    <name type="scientific">Pseudomonas cremoricolorata</name>
    <dbReference type="NCBI Taxonomy" id="157783"/>
    <lineage>
        <taxon>Bacteria</taxon>
        <taxon>Pseudomonadati</taxon>
        <taxon>Pseudomonadota</taxon>
        <taxon>Gammaproteobacteria</taxon>
        <taxon>Pseudomonadales</taxon>
        <taxon>Pseudomonadaceae</taxon>
        <taxon>Pseudomonas</taxon>
    </lineage>
</organism>
<feature type="domain" description="RNA polymerase sigma factor 70 region 4 type 2" evidence="6">
    <location>
        <begin position="110"/>
        <end position="162"/>
    </location>
</feature>
<proteinExistence type="inferred from homology"/>
<evidence type="ECO:0000256" key="2">
    <source>
        <dbReference type="ARBA" id="ARBA00023015"/>
    </source>
</evidence>
<keyword evidence="3" id="KW-0731">Sigma factor</keyword>
<dbReference type="Pfam" id="PF08281">
    <property type="entry name" value="Sigma70_r4_2"/>
    <property type="match status" value="1"/>
</dbReference>
<sequence length="172" mass="19411">MTSSTADHLLISFQEHYADLLAFLARRLGNVENAADVAQETFLRLSRLADTSHILEPRAFIFRVAGNLALDRLRQERLRSGLHSPDTAPDELCDHLASPEKRFLDREAVQQLEQSLAVLPSNARLALLLNRLEGLTHGQIAERLGVSESMVGKYIMQAMRHCRDWLRQSEGL</sequence>
<dbReference type="KEGG" id="psw:LK03_10515"/>
<dbReference type="GO" id="GO:0006352">
    <property type="term" value="P:DNA-templated transcription initiation"/>
    <property type="evidence" value="ECO:0007669"/>
    <property type="project" value="InterPro"/>
</dbReference>
<dbReference type="SUPFAM" id="SSF88659">
    <property type="entry name" value="Sigma3 and sigma4 domains of RNA polymerase sigma factors"/>
    <property type="match status" value="1"/>
</dbReference>
<dbReference type="InterPro" id="IPR039425">
    <property type="entry name" value="RNA_pol_sigma-70-like"/>
</dbReference>
<protein>
    <recommendedName>
        <fullName evidence="9">RNA polymerase sigma factor</fullName>
    </recommendedName>
</protein>
<dbReference type="Gene3D" id="1.10.1740.10">
    <property type="match status" value="1"/>
</dbReference>
<dbReference type="PANTHER" id="PTHR43133:SF63">
    <property type="entry name" value="RNA POLYMERASE SIGMA FACTOR FECI-RELATED"/>
    <property type="match status" value="1"/>
</dbReference>
<evidence type="ECO:0000313" key="8">
    <source>
        <dbReference type="Proteomes" id="UP000029493"/>
    </source>
</evidence>
<dbReference type="PANTHER" id="PTHR43133">
    <property type="entry name" value="RNA POLYMERASE ECF-TYPE SIGMA FACTO"/>
    <property type="match status" value="1"/>
</dbReference>
<feature type="domain" description="RNA polymerase sigma-70 region 2" evidence="5">
    <location>
        <begin position="13"/>
        <end position="77"/>
    </location>
</feature>
<dbReference type="Proteomes" id="UP000029493">
    <property type="component" value="Chromosome"/>
</dbReference>
<evidence type="ECO:0000313" key="7">
    <source>
        <dbReference type="EMBL" id="AIR89695.1"/>
    </source>
</evidence>
<evidence type="ECO:0000256" key="4">
    <source>
        <dbReference type="ARBA" id="ARBA00023163"/>
    </source>
</evidence>
<dbReference type="eggNOG" id="COG1595">
    <property type="taxonomic scope" value="Bacteria"/>
</dbReference>
<dbReference type="Pfam" id="PF04542">
    <property type="entry name" value="Sigma70_r2"/>
    <property type="match status" value="1"/>
</dbReference>